<accession>A0A2T2NMI4</accession>
<dbReference type="PANTHER" id="PTHR38848">
    <property type="entry name" value="G-PROTEIN COUPLED RECEPTORS FAMILY 3 PROFILE DOMAIN-CONTAINING PROTEIN"/>
    <property type="match status" value="1"/>
</dbReference>
<keyword evidence="3" id="KW-1185">Reference proteome</keyword>
<feature type="transmembrane region" description="Helical" evidence="1">
    <location>
        <begin position="71"/>
        <end position="93"/>
    </location>
</feature>
<proteinExistence type="predicted"/>
<feature type="transmembrane region" description="Helical" evidence="1">
    <location>
        <begin position="7"/>
        <end position="25"/>
    </location>
</feature>
<protein>
    <submittedName>
        <fullName evidence="2">Uncharacterized protein</fullName>
    </submittedName>
</protein>
<feature type="transmembrane region" description="Helical" evidence="1">
    <location>
        <begin position="187"/>
        <end position="207"/>
    </location>
</feature>
<feature type="transmembrane region" description="Helical" evidence="1">
    <location>
        <begin position="113"/>
        <end position="137"/>
    </location>
</feature>
<evidence type="ECO:0000256" key="1">
    <source>
        <dbReference type="SAM" id="Phobius"/>
    </source>
</evidence>
<evidence type="ECO:0000313" key="3">
    <source>
        <dbReference type="Proteomes" id="UP000240883"/>
    </source>
</evidence>
<organism evidence="2 3">
    <name type="scientific">Corynespora cassiicola Philippines</name>
    <dbReference type="NCBI Taxonomy" id="1448308"/>
    <lineage>
        <taxon>Eukaryota</taxon>
        <taxon>Fungi</taxon>
        <taxon>Dikarya</taxon>
        <taxon>Ascomycota</taxon>
        <taxon>Pezizomycotina</taxon>
        <taxon>Dothideomycetes</taxon>
        <taxon>Pleosporomycetidae</taxon>
        <taxon>Pleosporales</taxon>
        <taxon>Corynesporascaceae</taxon>
        <taxon>Corynespora</taxon>
    </lineage>
</organism>
<dbReference type="EMBL" id="KZ678135">
    <property type="protein sequence ID" value="PSN66579.1"/>
    <property type="molecule type" value="Genomic_DNA"/>
</dbReference>
<keyword evidence="1" id="KW-0812">Transmembrane</keyword>
<dbReference type="Proteomes" id="UP000240883">
    <property type="component" value="Unassembled WGS sequence"/>
</dbReference>
<keyword evidence="1" id="KW-1133">Transmembrane helix</keyword>
<gene>
    <name evidence="2" type="ORF">BS50DRAFT_494588</name>
</gene>
<dbReference type="PANTHER" id="PTHR38848:SF3">
    <property type="entry name" value="G-PROTEIN COUPLED RECEPTORS FAMILY 3 PROFILE DOMAIN-CONTAINING PROTEIN"/>
    <property type="match status" value="1"/>
</dbReference>
<name>A0A2T2NMI4_CORCC</name>
<dbReference type="OrthoDB" id="3210850at2759"/>
<reference evidence="2 3" key="1">
    <citation type="journal article" date="2018" name="Front. Microbiol.">
        <title>Genome-Wide Analysis of Corynespora cassiicola Leaf Fall Disease Putative Effectors.</title>
        <authorList>
            <person name="Lopez D."/>
            <person name="Ribeiro S."/>
            <person name="Label P."/>
            <person name="Fumanal B."/>
            <person name="Venisse J.S."/>
            <person name="Kohler A."/>
            <person name="de Oliveira R.R."/>
            <person name="Labutti K."/>
            <person name="Lipzen A."/>
            <person name="Lail K."/>
            <person name="Bauer D."/>
            <person name="Ohm R.A."/>
            <person name="Barry K.W."/>
            <person name="Spatafora J."/>
            <person name="Grigoriev I.V."/>
            <person name="Martin F.M."/>
            <person name="Pujade-Renaud V."/>
        </authorList>
    </citation>
    <scope>NUCLEOTIDE SEQUENCE [LARGE SCALE GENOMIC DNA]</scope>
    <source>
        <strain evidence="2 3">Philippines</strain>
    </source>
</reference>
<feature type="transmembrane region" description="Helical" evidence="1">
    <location>
        <begin position="31"/>
        <end position="51"/>
    </location>
</feature>
<evidence type="ECO:0000313" key="2">
    <source>
        <dbReference type="EMBL" id="PSN66579.1"/>
    </source>
</evidence>
<sequence>MIILFALIYTFITIIVVLHAGQGLYNHRLCFAVTWVCLVLYASSKSVIYVFLVERIHIARAPYVRRSRDWLYIGCMVFMIAAFSGIVINAWVHPYHEMDPNDGRCHMGIRRKVTIPFVVVDIIMDIVLTSVFVYLLYPVVKDSWFSRISSSLNTEKPGTLPISRVTIQHGRETAVQRSIKRLVQRSIFGALAITVPTVALFMVQYFVVKGEGIALVCSTICIVDGKSNVSVSTTCNQKNKLLTNYSSMGIHGHSLSNIMLFGG</sequence>
<dbReference type="AlphaFoldDB" id="A0A2T2NMI4"/>
<keyword evidence="1" id="KW-0472">Membrane</keyword>